<dbReference type="InterPro" id="IPR013324">
    <property type="entry name" value="RNA_pol_sigma_r3/r4-like"/>
</dbReference>
<dbReference type="NCBIfam" id="TIGR02937">
    <property type="entry name" value="sigma70-ECF"/>
    <property type="match status" value="1"/>
</dbReference>
<evidence type="ECO:0000256" key="1">
    <source>
        <dbReference type="ARBA" id="ARBA00010641"/>
    </source>
</evidence>
<evidence type="ECO:0000259" key="5">
    <source>
        <dbReference type="Pfam" id="PF04542"/>
    </source>
</evidence>
<protein>
    <submittedName>
        <fullName evidence="7">Sigma-70 family RNA polymerase sigma factor</fullName>
    </submittedName>
</protein>
<dbReference type="InterPro" id="IPR039425">
    <property type="entry name" value="RNA_pol_sigma-70-like"/>
</dbReference>
<dbReference type="RefSeq" id="WP_354659271.1">
    <property type="nucleotide sequence ID" value="NZ_JBEXAC010000001.1"/>
</dbReference>
<keyword evidence="8" id="KW-1185">Reference proteome</keyword>
<dbReference type="InterPro" id="IPR013249">
    <property type="entry name" value="RNA_pol_sigma70_r4_t2"/>
</dbReference>
<reference evidence="7 8" key="1">
    <citation type="submission" date="2024-06" db="EMBL/GenBank/DDBJ databases">
        <title>Chitinophaga defluvii sp. nov., isolated from municipal sewage.</title>
        <authorList>
            <person name="Zhang L."/>
        </authorList>
    </citation>
    <scope>NUCLEOTIDE SEQUENCE [LARGE SCALE GENOMIC DNA]</scope>
    <source>
        <strain evidence="7 8">H8</strain>
    </source>
</reference>
<dbReference type="InterPro" id="IPR013325">
    <property type="entry name" value="RNA_pol_sigma_r2"/>
</dbReference>
<dbReference type="PANTHER" id="PTHR43133:SF46">
    <property type="entry name" value="RNA POLYMERASE SIGMA-70 FACTOR ECF SUBFAMILY"/>
    <property type="match status" value="1"/>
</dbReference>
<gene>
    <name evidence="7" type="ORF">ABR189_04590</name>
</gene>
<evidence type="ECO:0000313" key="7">
    <source>
        <dbReference type="EMBL" id="MET6996629.1"/>
    </source>
</evidence>
<dbReference type="PANTHER" id="PTHR43133">
    <property type="entry name" value="RNA POLYMERASE ECF-TYPE SIGMA FACTO"/>
    <property type="match status" value="1"/>
</dbReference>
<feature type="domain" description="RNA polymerase sigma factor 70 region 4 type 2" evidence="6">
    <location>
        <begin position="122"/>
        <end position="170"/>
    </location>
</feature>
<proteinExistence type="inferred from homology"/>
<dbReference type="Gene3D" id="1.10.10.10">
    <property type="entry name" value="Winged helix-like DNA-binding domain superfamily/Winged helix DNA-binding domain"/>
    <property type="match status" value="1"/>
</dbReference>
<dbReference type="Gene3D" id="1.10.1740.10">
    <property type="match status" value="1"/>
</dbReference>
<accession>A0ABV2T0S3</accession>
<evidence type="ECO:0000256" key="2">
    <source>
        <dbReference type="ARBA" id="ARBA00023015"/>
    </source>
</evidence>
<sequence>MDETLPEEKDLLLLIAHGDELAFAKIVQKYWRNIYSHALTYLKSALMAEEITQDVFIRLWNARSALPEVRKFDDYLFIIARNCIISGVRKKLKTPAAQLETDTEEKLLLPDQQLEYKEHYQLLLNGIELLPDKRKQVFKMSRLDGLTHEEIARELNIHKDTVAQYIVKAVNFLRTYLRSHINNPILIIVLLAGGAPENFF</sequence>
<evidence type="ECO:0000313" key="8">
    <source>
        <dbReference type="Proteomes" id="UP001549749"/>
    </source>
</evidence>
<dbReference type="SUPFAM" id="SSF88946">
    <property type="entry name" value="Sigma2 domain of RNA polymerase sigma factors"/>
    <property type="match status" value="1"/>
</dbReference>
<evidence type="ECO:0000256" key="3">
    <source>
        <dbReference type="ARBA" id="ARBA00023082"/>
    </source>
</evidence>
<feature type="domain" description="RNA polymerase sigma-70 region 2" evidence="5">
    <location>
        <begin position="27"/>
        <end position="91"/>
    </location>
</feature>
<dbReference type="InterPro" id="IPR007627">
    <property type="entry name" value="RNA_pol_sigma70_r2"/>
</dbReference>
<keyword evidence="2" id="KW-0805">Transcription regulation</keyword>
<dbReference type="InterPro" id="IPR036388">
    <property type="entry name" value="WH-like_DNA-bd_sf"/>
</dbReference>
<dbReference type="EMBL" id="JBEXAC010000001">
    <property type="protein sequence ID" value="MET6996629.1"/>
    <property type="molecule type" value="Genomic_DNA"/>
</dbReference>
<keyword evidence="3" id="KW-0731">Sigma factor</keyword>
<name>A0ABV2T0S3_9BACT</name>
<dbReference type="SUPFAM" id="SSF88659">
    <property type="entry name" value="Sigma3 and sigma4 domains of RNA polymerase sigma factors"/>
    <property type="match status" value="1"/>
</dbReference>
<evidence type="ECO:0000259" key="6">
    <source>
        <dbReference type="Pfam" id="PF08281"/>
    </source>
</evidence>
<keyword evidence="4" id="KW-0804">Transcription</keyword>
<dbReference type="CDD" id="cd06171">
    <property type="entry name" value="Sigma70_r4"/>
    <property type="match status" value="1"/>
</dbReference>
<comment type="similarity">
    <text evidence="1">Belongs to the sigma-70 factor family. ECF subfamily.</text>
</comment>
<dbReference type="Pfam" id="PF04542">
    <property type="entry name" value="Sigma70_r2"/>
    <property type="match status" value="1"/>
</dbReference>
<dbReference type="Pfam" id="PF08281">
    <property type="entry name" value="Sigma70_r4_2"/>
    <property type="match status" value="1"/>
</dbReference>
<dbReference type="Proteomes" id="UP001549749">
    <property type="component" value="Unassembled WGS sequence"/>
</dbReference>
<dbReference type="InterPro" id="IPR014284">
    <property type="entry name" value="RNA_pol_sigma-70_dom"/>
</dbReference>
<comment type="caution">
    <text evidence="7">The sequence shown here is derived from an EMBL/GenBank/DDBJ whole genome shotgun (WGS) entry which is preliminary data.</text>
</comment>
<evidence type="ECO:0000256" key="4">
    <source>
        <dbReference type="ARBA" id="ARBA00023163"/>
    </source>
</evidence>
<organism evidence="7 8">
    <name type="scientific">Chitinophaga defluvii</name>
    <dbReference type="NCBI Taxonomy" id="3163343"/>
    <lineage>
        <taxon>Bacteria</taxon>
        <taxon>Pseudomonadati</taxon>
        <taxon>Bacteroidota</taxon>
        <taxon>Chitinophagia</taxon>
        <taxon>Chitinophagales</taxon>
        <taxon>Chitinophagaceae</taxon>
        <taxon>Chitinophaga</taxon>
    </lineage>
</organism>